<dbReference type="SUPFAM" id="SSF53448">
    <property type="entry name" value="Nucleotide-diphospho-sugar transferases"/>
    <property type="match status" value="1"/>
</dbReference>
<reference evidence="5" key="2">
    <citation type="submission" date="2023-03" db="EMBL/GenBank/DDBJ databases">
        <authorList>
            <person name="Shen W."/>
            <person name="Cai J."/>
        </authorList>
    </citation>
    <scope>NUCLEOTIDE SEQUENCE</scope>
    <source>
        <strain evidence="5">K69-2</strain>
    </source>
</reference>
<evidence type="ECO:0000313" key="6">
    <source>
        <dbReference type="EMBL" id="STD82832.1"/>
    </source>
</evidence>
<evidence type="ECO:0000259" key="4">
    <source>
        <dbReference type="Pfam" id="PF00535"/>
    </source>
</evidence>
<keyword evidence="3" id="KW-1133">Transmembrane helix</keyword>
<evidence type="ECO:0000313" key="5">
    <source>
        <dbReference type="EMBL" id="MDT2689479.1"/>
    </source>
</evidence>
<dbReference type="Pfam" id="PF00535">
    <property type="entry name" value="Glycos_transf_2"/>
    <property type="match status" value="1"/>
</dbReference>
<gene>
    <name evidence="6" type="primary">kfoC_1</name>
    <name evidence="6" type="ORF">NCTC12360_01269</name>
    <name evidence="5" type="ORF">P7E30_04535</name>
</gene>
<protein>
    <submittedName>
        <fullName evidence="5">Glycosyltransferase family 2 protein</fullName>
    </submittedName>
    <submittedName>
        <fullName evidence="6">Glycosyltransferases involved in cell wall biogenesis</fullName>
    </submittedName>
</protein>
<proteinExistence type="predicted"/>
<evidence type="ECO:0000256" key="2">
    <source>
        <dbReference type="ARBA" id="ARBA00022679"/>
    </source>
</evidence>
<dbReference type="GO" id="GO:0016757">
    <property type="term" value="F:glycosyltransferase activity"/>
    <property type="evidence" value="ECO:0007669"/>
    <property type="project" value="UniProtKB-KW"/>
</dbReference>
<name>A0A376GYT4_ENTGA</name>
<sequence>MSSKISIIVPVYNAEQYLYDCIISLLQQTYENIEIIIVDDGSTDQSYHIAKDIKEKNHSKDIKLINKKNGGQSSARNLGVSIAKGDYIAFVDSDDFITPIYCEELMNAVKKFDTQVAMCKFTKDQNELNQSKIIEPCLLEGTFLELIDKLYGSDFPAVSPTVKLYDSSLFKEISFSEGIIYEDGLFFYELMDKVSSISLVDSKSYYYRTTENSTLTSSIDEKNFDVIKKNELTEAFFKVKHPEALGHFYQKALNLNDFIAVKCIRDKTPLAKELIKKIFMMNQVYSKNKGMRSFLYKNYYLYSIFLSIMSYVYVNDENGKKNVVAKLIKKII</sequence>
<dbReference type="Proteomes" id="UP001183682">
    <property type="component" value="Unassembled WGS sequence"/>
</dbReference>
<dbReference type="PANTHER" id="PTHR22916:SF51">
    <property type="entry name" value="GLYCOSYLTRANSFERASE EPSH-RELATED"/>
    <property type="match status" value="1"/>
</dbReference>
<dbReference type="RefSeq" id="WP_071870136.1">
    <property type="nucleotide sequence ID" value="NZ_JARPZN010000002.1"/>
</dbReference>
<organism evidence="6 7">
    <name type="scientific">Enterococcus gallinarum</name>
    <dbReference type="NCBI Taxonomy" id="1353"/>
    <lineage>
        <taxon>Bacteria</taxon>
        <taxon>Bacillati</taxon>
        <taxon>Bacillota</taxon>
        <taxon>Bacilli</taxon>
        <taxon>Lactobacillales</taxon>
        <taxon>Enterococcaceae</taxon>
        <taxon>Enterococcus</taxon>
    </lineage>
</organism>
<feature type="transmembrane region" description="Helical" evidence="3">
    <location>
        <begin position="299"/>
        <end position="314"/>
    </location>
</feature>
<keyword evidence="2 6" id="KW-0808">Transferase</keyword>
<dbReference type="PANTHER" id="PTHR22916">
    <property type="entry name" value="GLYCOSYLTRANSFERASE"/>
    <property type="match status" value="1"/>
</dbReference>
<reference evidence="6 7" key="1">
    <citation type="submission" date="2018-06" db="EMBL/GenBank/DDBJ databases">
        <authorList>
            <consortium name="Pathogen Informatics"/>
            <person name="Doyle S."/>
        </authorList>
    </citation>
    <scope>NUCLEOTIDE SEQUENCE [LARGE SCALE GENOMIC DNA]</scope>
    <source>
        <strain evidence="6 7">NCTC12360</strain>
    </source>
</reference>
<feature type="domain" description="Glycosyltransferase 2-like" evidence="4">
    <location>
        <begin position="6"/>
        <end position="173"/>
    </location>
</feature>
<evidence type="ECO:0000313" key="7">
    <source>
        <dbReference type="Proteomes" id="UP000254807"/>
    </source>
</evidence>
<dbReference type="InterPro" id="IPR029044">
    <property type="entry name" value="Nucleotide-diphossugar_trans"/>
</dbReference>
<dbReference type="OrthoDB" id="396512at2"/>
<dbReference type="Gene3D" id="3.90.550.10">
    <property type="entry name" value="Spore Coat Polysaccharide Biosynthesis Protein SpsA, Chain A"/>
    <property type="match status" value="1"/>
</dbReference>
<evidence type="ECO:0000256" key="3">
    <source>
        <dbReference type="SAM" id="Phobius"/>
    </source>
</evidence>
<keyword evidence="1" id="KW-0328">Glycosyltransferase</keyword>
<dbReference type="EMBL" id="UFYW01000001">
    <property type="protein sequence ID" value="STD82832.1"/>
    <property type="molecule type" value="Genomic_DNA"/>
</dbReference>
<evidence type="ECO:0000256" key="1">
    <source>
        <dbReference type="ARBA" id="ARBA00022676"/>
    </source>
</evidence>
<dbReference type="InterPro" id="IPR001173">
    <property type="entry name" value="Glyco_trans_2-like"/>
</dbReference>
<dbReference type="AlphaFoldDB" id="A0A376GYT4"/>
<keyword evidence="3" id="KW-0812">Transmembrane</keyword>
<keyword evidence="3" id="KW-0472">Membrane</keyword>
<dbReference type="EMBL" id="JARPZN010000002">
    <property type="protein sequence ID" value="MDT2689479.1"/>
    <property type="molecule type" value="Genomic_DNA"/>
</dbReference>
<dbReference type="Proteomes" id="UP000254807">
    <property type="component" value="Unassembled WGS sequence"/>
</dbReference>
<dbReference type="CDD" id="cd00761">
    <property type="entry name" value="Glyco_tranf_GTA_type"/>
    <property type="match status" value="1"/>
</dbReference>
<accession>A0A376GYT4</accession>
<keyword evidence="7" id="KW-1185">Reference proteome</keyword>